<dbReference type="GO" id="GO:0020037">
    <property type="term" value="F:heme binding"/>
    <property type="evidence" value="ECO:0007669"/>
    <property type="project" value="InterPro"/>
</dbReference>
<keyword evidence="5 9" id="KW-0560">Oxidoreductase</keyword>
<evidence type="ECO:0000256" key="3">
    <source>
        <dbReference type="ARBA" id="ARBA00022617"/>
    </source>
</evidence>
<dbReference type="AlphaFoldDB" id="A0A8H9IVT4"/>
<comment type="pathway">
    <text evidence="1">Antibiotic biosynthesis; vancomycin biosynthesis.</text>
</comment>
<organism evidence="10 11">
    <name type="scientific">Amycolatopsis bartoniae</name>
    <dbReference type="NCBI Taxonomy" id="941986"/>
    <lineage>
        <taxon>Bacteria</taxon>
        <taxon>Bacillati</taxon>
        <taxon>Actinomycetota</taxon>
        <taxon>Actinomycetes</taxon>
        <taxon>Pseudonocardiales</taxon>
        <taxon>Pseudonocardiaceae</taxon>
        <taxon>Amycolatopsis</taxon>
    </lineage>
</organism>
<reference evidence="10" key="2">
    <citation type="submission" date="2020-09" db="EMBL/GenBank/DDBJ databases">
        <authorList>
            <person name="Sun Q."/>
            <person name="Zhou Y."/>
        </authorList>
    </citation>
    <scope>NUCLEOTIDE SEQUENCE</scope>
    <source>
        <strain evidence="10">CGMCC 4.7679</strain>
    </source>
</reference>
<dbReference type="InterPro" id="IPR002397">
    <property type="entry name" value="Cyt_P450_B"/>
</dbReference>
<dbReference type="OrthoDB" id="5500002at2"/>
<protein>
    <submittedName>
        <fullName evidence="10">Putative cytochrome P450 YjiB</fullName>
    </submittedName>
</protein>
<evidence type="ECO:0000313" key="10">
    <source>
        <dbReference type="EMBL" id="GHF36094.1"/>
    </source>
</evidence>
<comment type="caution">
    <text evidence="10">The sequence shown here is derived from an EMBL/GenBank/DDBJ whole genome shotgun (WGS) entry which is preliminary data.</text>
</comment>
<dbReference type="Pfam" id="PF00067">
    <property type="entry name" value="p450"/>
    <property type="match status" value="1"/>
</dbReference>
<dbReference type="SUPFAM" id="SSF48264">
    <property type="entry name" value="Cytochrome P450"/>
    <property type="match status" value="1"/>
</dbReference>
<keyword evidence="3 9" id="KW-0349">Heme</keyword>
<dbReference type="InterPro" id="IPR001128">
    <property type="entry name" value="Cyt_P450"/>
</dbReference>
<dbReference type="GO" id="GO:0004497">
    <property type="term" value="F:monooxygenase activity"/>
    <property type="evidence" value="ECO:0007669"/>
    <property type="project" value="UniProtKB-KW"/>
</dbReference>
<evidence type="ECO:0000256" key="7">
    <source>
        <dbReference type="ARBA" id="ARBA00023033"/>
    </source>
</evidence>
<proteinExistence type="inferred from homology"/>
<reference evidence="10" key="1">
    <citation type="journal article" date="2014" name="Int. J. Syst. Evol. Microbiol.">
        <title>Complete genome sequence of Corynebacterium casei LMG S-19264T (=DSM 44701T), isolated from a smear-ripened cheese.</title>
        <authorList>
            <consortium name="US DOE Joint Genome Institute (JGI-PGF)"/>
            <person name="Walter F."/>
            <person name="Albersmeier A."/>
            <person name="Kalinowski J."/>
            <person name="Ruckert C."/>
        </authorList>
    </citation>
    <scope>NUCLEOTIDE SEQUENCE</scope>
    <source>
        <strain evidence="10">CGMCC 4.7679</strain>
    </source>
</reference>
<dbReference type="Gene3D" id="1.10.630.10">
    <property type="entry name" value="Cytochrome P450"/>
    <property type="match status" value="1"/>
</dbReference>
<evidence type="ECO:0000256" key="5">
    <source>
        <dbReference type="ARBA" id="ARBA00023002"/>
    </source>
</evidence>
<dbReference type="GO" id="GO:0005506">
    <property type="term" value="F:iron ion binding"/>
    <property type="evidence" value="ECO:0007669"/>
    <property type="project" value="InterPro"/>
</dbReference>
<sequence>MSAATAAPGPAPWATYRDHDLDAEYEKALKTSDDSLHDPHPIYDELRGQGSVYRGDVLTDVFQLPYSMANAAGDSDRKVFTFLSHDACAQAYRHPEIFSSTVLQETVGRVQGNSLITFDPPEHTRLRRLLTEAFTKKQFTRWRDEIVDPVVQEVFAQFAQRGSADLMREFALWLPIRVVHEIIGLDTGLLGEFTRLAVGLQLVKTRPDIAGAASRRLAGLFGEVIDRRRREPGNTTVDVLIDARVDGEHPLTDDEILAFLRVLLVAGGETTTRGLGSLLVGLLNDPEQLDLLRHNRTLLPQAVEEALRWESPTQFNYRLTKADVEIDGVHIPAGSGINLCIAAANRDPARYEDPHRFDIRRKPRGHLAFGFGAHLCIGMHVARTEITLAMNAVLDRLPGVRLPAGRGPLTIEGSTFRNPSTIPVEWDV</sequence>
<dbReference type="PANTHER" id="PTHR46696">
    <property type="entry name" value="P450, PUTATIVE (EUROFUNG)-RELATED"/>
    <property type="match status" value="1"/>
</dbReference>
<dbReference type="GO" id="GO:0016705">
    <property type="term" value="F:oxidoreductase activity, acting on paired donors, with incorporation or reduction of molecular oxygen"/>
    <property type="evidence" value="ECO:0007669"/>
    <property type="project" value="InterPro"/>
</dbReference>
<dbReference type="EMBL" id="BNAV01000001">
    <property type="protein sequence ID" value="GHF36094.1"/>
    <property type="molecule type" value="Genomic_DNA"/>
</dbReference>
<keyword evidence="7 9" id="KW-0503">Monooxygenase</keyword>
<dbReference type="Proteomes" id="UP000658656">
    <property type="component" value="Unassembled WGS sequence"/>
</dbReference>
<evidence type="ECO:0000256" key="6">
    <source>
        <dbReference type="ARBA" id="ARBA00023004"/>
    </source>
</evidence>
<comment type="function">
    <text evidence="8">Involved in the coupling of aromatic side chains of the heptapeptide of vancomycin.</text>
</comment>
<evidence type="ECO:0000256" key="4">
    <source>
        <dbReference type="ARBA" id="ARBA00022723"/>
    </source>
</evidence>
<comment type="similarity">
    <text evidence="2 9">Belongs to the cytochrome P450 family.</text>
</comment>
<accession>A0A8H9IVT4</accession>
<evidence type="ECO:0000256" key="8">
    <source>
        <dbReference type="ARBA" id="ARBA00055433"/>
    </source>
</evidence>
<evidence type="ECO:0000256" key="1">
    <source>
        <dbReference type="ARBA" id="ARBA00004660"/>
    </source>
</evidence>
<dbReference type="PROSITE" id="PS00086">
    <property type="entry name" value="CYTOCHROME_P450"/>
    <property type="match status" value="1"/>
</dbReference>
<dbReference type="RefSeq" id="WP_145934850.1">
    <property type="nucleotide sequence ID" value="NZ_BNAV01000001.1"/>
</dbReference>
<dbReference type="FunFam" id="1.10.630.10:FF:000018">
    <property type="entry name" value="Cytochrome P450 monooxygenase"/>
    <property type="match status" value="1"/>
</dbReference>
<evidence type="ECO:0000256" key="9">
    <source>
        <dbReference type="RuleBase" id="RU000461"/>
    </source>
</evidence>
<keyword evidence="4 9" id="KW-0479">Metal-binding</keyword>
<dbReference type="InterPro" id="IPR036396">
    <property type="entry name" value="Cyt_P450_sf"/>
</dbReference>
<name>A0A8H9IVT4_9PSEU</name>
<dbReference type="InterPro" id="IPR017972">
    <property type="entry name" value="Cyt_P450_CS"/>
</dbReference>
<gene>
    <name evidence="10" type="primary">yjiB</name>
    <name evidence="10" type="ORF">GCM10017566_06410</name>
</gene>
<evidence type="ECO:0000256" key="2">
    <source>
        <dbReference type="ARBA" id="ARBA00010617"/>
    </source>
</evidence>
<keyword evidence="6 9" id="KW-0408">Iron</keyword>
<keyword evidence="11" id="KW-1185">Reference proteome</keyword>
<dbReference type="PANTHER" id="PTHR46696:SF6">
    <property type="entry name" value="P450, PUTATIVE (EUROFUNG)-RELATED"/>
    <property type="match status" value="1"/>
</dbReference>
<dbReference type="PRINTS" id="PR00359">
    <property type="entry name" value="BP450"/>
</dbReference>
<evidence type="ECO:0000313" key="11">
    <source>
        <dbReference type="Proteomes" id="UP000658656"/>
    </source>
</evidence>